<evidence type="ECO:0000256" key="2">
    <source>
        <dbReference type="ARBA" id="ARBA00022741"/>
    </source>
</evidence>
<keyword evidence="1" id="KW-0808">Transferase</keyword>
<protein>
    <submittedName>
        <fullName evidence="7">Serine/threonine-protein kinase</fullName>
    </submittedName>
</protein>
<proteinExistence type="predicted"/>
<keyword evidence="4" id="KW-0067">ATP-binding</keyword>
<evidence type="ECO:0000256" key="5">
    <source>
        <dbReference type="SAM" id="MobiDB-lite"/>
    </source>
</evidence>
<dbReference type="SUPFAM" id="SSF56112">
    <property type="entry name" value="Protein kinase-like (PK-like)"/>
    <property type="match status" value="1"/>
</dbReference>
<dbReference type="RefSeq" id="WP_047857636.1">
    <property type="nucleotide sequence ID" value="NZ_CP011509.1"/>
</dbReference>
<dbReference type="InterPro" id="IPR000719">
    <property type="entry name" value="Prot_kinase_dom"/>
</dbReference>
<keyword evidence="3 7" id="KW-0418">Kinase</keyword>
<name>A0ABX9JMM9_9BACT</name>
<evidence type="ECO:0000259" key="6">
    <source>
        <dbReference type="PROSITE" id="PS50011"/>
    </source>
</evidence>
<dbReference type="Proteomes" id="UP000256345">
    <property type="component" value="Unassembled WGS sequence"/>
</dbReference>
<dbReference type="PANTHER" id="PTHR43289">
    <property type="entry name" value="MITOGEN-ACTIVATED PROTEIN KINASE KINASE KINASE 20-RELATED"/>
    <property type="match status" value="1"/>
</dbReference>
<evidence type="ECO:0000256" key="1">
    <source>
        <dbReference type="ARBA" id="ARBA00022679"/>
    </source>
</evidence>
<dbReference type="Pfam" id="PF08308">
    <property type="entry name" value="PEGA"/>
    <property type="match status" value="1"/>
</dbReference>
<feature type="domain" description="Protein kinase" evidence="6">
    <location>
        <begin position="6"/>
        <end position="309"/>
    </location>
</feature>
<keyword evidence="8" id="KW-1185">Reference proteome</keyword>
<organism evidence="7 8">
    <name type="scientific">Archangium gephyra</name>
    <dbReference type="NCBI Taxonomy" id="48"/>
    <lineage>
        <taxon>Bacteria</taxon>
        <taxon>Pseudomonadati</taxon>
        <taxon>Myxococcota</taxon>
        <taxon>Myxococcia</taxon>
        <taxon>Myxococcales</taxon>
        <taxon>Cystobacterineae</taxon>
        <taxon>Archangiaceae</taxon>
        <taxon>Archangium</taxon>
    </lineage>
</organism>
<evidence type="ECO:0000313" key="7">
    <source>
        <dbReference type="EMBL" id="REG22594.1"/>
    </source>
</evidence>
<evidence type="ECO:0000256" key="4">
    <source>
        <dbReference type="ARBA" id="ARBA00022840"/>
    </source>
</evidence>
<dbReference type="InterPro" id="IPR013229">
    <property type="entry name" value="PEGA"/>
</dbReference>
<accession>A0ABX9JMM9</accession>
<evidence type="ECO:0000256" key="3">
    <source>
        <dbReference type="ARBA" id="ARBA00022777"/>
    </source>
</evidence>
<feature type="compositionally biased region" description="Pro residues" evidence="5">
    <location>
        <begin position="412"/>
        <end position="424"/>
    </location>
</feature>
<gene>
    <name evidence="7" type="ORF">ATI61_119124</name>
</gene>
<dbReference type="PANTHER" id="PTHR43289:SF6">
    <property type="entry name" value="SERINE_THREONINE-PROTEIN KINASE NEKL-3"/>
    <property type="match status" value="1"/>
</dbReference>
<dbReference type="Pfam" id="PF00069">
    <property type="entry name" value="Pkinase"/>
    <property type="match status" value="1"/>
</dbReference>
<sequence>MSQVHYQSLGPLMPGEGSRPFLALALEEGVAPRPVVLVWAPAEVAQDAMQRARLERETQRAVVFEHPNILRVHGLVTLEGRLARVTEYADGEPLRLVLDAAQRLPPAFAALVAADVAMGVHYAHVAGNDDGTPLIHGDLRPETVMVSFNGVCKVSGYGALGVAPRERNGRRVRNRRLYIAPEQLMGGREASSVLTDVFLLGLLLYECLSGRKPFQDSIEPDKAILNRPLPPLPPEIPLPYNEVVRRATAKRSGDRYPSALAFREALVAVSGELPSSTAFAELIAKLIPPDNELRTARKKTIDKGLQELARGVRTPVVAPALSPAPITGSAPVIAPEPISMRTQLPITGSAPVIAPAHITGSSPVIAPITGAAPVIAPAPVTGSAPVISPEPVSLRTQPPTAAPTGPVAQAPSAPPPSEAPPPSMPVRARRSSAPLAVAVGAVLLVSAVGTVWSIRQKPPPIEDLGTDGGEDLRFDTPVLLEAAPLSPPDAGVRVAAAPAAPTVPPTPVEIFVNPDNVAVSVDGKAMGRSPLTIPLAPGRHLLNFLDEARGLRTARMIDVRATPDPVTFRIRLGMGSILVHAPSGAKVTLDGQDLGTAPVSEKTMFEGEHQLRVTQNESVWEKTFMLPGDQRLVFNVDFEAAE</sequence>
<feature type="region of interest" description="Disordered" evidence="5">
    <location>
        <begin position="387"/>
        <end position="427"/>
    </location>
</feature>
<dbReference type="PROSITE" id="PS50011">
    <property type="entry name" value="PROTEIN_KINASE_DOM"/>
    <property type="match status" value="1"/>
</dbReference>
<dbReference type="GO" id="GO:0016301">
    <property type="term" value="F:kinase activity"/>
    <property type="evidence" value="ECO:0007669"/>
    <property type="project" value="UniProtKB-KW"/>
</dbReference>
<dbReference type="EMBL" id="QUMU01000019">
    <property type="protein sequence ID" value="REG22594.1"/>
    <property type="molecule type" value="Genomic_DNA"/>
</dbReference>
<evidence type="ECO:0000313" key="8">
    <source>
        <dbReference type="Proteomes" id="UP000256345"/>
    </source>
</evidence>
<comment type="caution">
    <text evidence="7">The sequence shown here is derived from an EMBL/GenBank/DDBJ whole genome shotgun (WGS) entry which is preliminary data.</text>
</comment>
<dbReference type="Gene3D" id="1.10.510.10">
    <property type="entry name" value="Transferase(Phosphotransferase) domain 1"/>
    <property type="match status" value="1"/>
</dbReference>
<reference evidence="7 8" key="1">
    <citation type="submission" date="2018-08" db="EMBL/GenBank/DDBJ databases">
        <title>Genomic Encyclopedia of Archaeal and Bacterial Type Strains, Phase II (KMG-II): from individual species to whole genera.</title>
        <authorList>
            <person name="Goeker M."/>
        </authorList>
    </citation>
    <scope>NUCLEOTIDE SEQUENCE [LARGE SCALE GENOMIC DNA]</scope>
    <source>
        <strain evidence="7 8">DSM 2261</strain>
    </source>
</reference>
<dbReference type="InterPro" id="IPR011009">
    <property type="entry name" value="Kinase-like_dom_sf"/>
</dbReference>
<keyword evidence="2" id="KW-0547">Nucleotide-binding</keyword>